<reference evidence="9" key="1">
    <citation type="submission" date="2025-08" db="UniProtKB">
        <authorList>
            <consortium name="RefSeq"/>
        </authorList>
    </citation>
    <scope>IDENTIFICATION</scope>
    <source>
        <tissue evidence="9">Testes</tissue>
    </source>
</reference>
<sequence>MSIETLLEAAEFLEWRAQARDDGERQLVPKLVELSSPLPRSLHHDIAQSTTVPVIELFIDDDAREKRRSGGAGTREVHNKLEKNRRAHLKECFDVLKKHIPNMEDKKTSNLCILRSALRYIQILKKKEREYEHNMDYLARQKVALQQKLSRLKGENSNMSTPLGHEYMTATSWKMGLASEYDDDQASTSTASEGEDEAQSWSPPRSRNNFNLPYTAMSKSPNIGITRTITNGYTDKPTTVATTQSALPRSVFVPIPPKLTPHPKPPSPAVTHVKPSSYPSSFKMQHLPYTNVRIPKSPSPHVTAPSSQPVSIQVKPVVTLAATQPLVSQIMSQSLITSTRTFHQLLSGRPMLGQSPIAFNPLSVNPSVVNNTATFSQTPLITHQAILPIISSTSVAGKSAVQPIYSQPMVTHSMLTQPSGNTRFTPQTTSQSVSNNMIQQPVSQASIKHTSTVKAVSVTDSLKTIAVNN</sequence>
<dbReference type="SUPFAM" id="SSF47459">
    <property type="entry name" value="HLH, helix-loop-helix DNA-binding domain"/>
    <property type="match status" value="1"/>
</dbReference>
<dbReference type="Pfam" id="PF00010">
    <property type="entry name" value="HLH"/>
    <property type="match status" value="1"/>
</dbReference>
<evidence type="ECO:0000256" key="6">
    <source>
        <dbReference type="SAM" id="MobiDB-lite"/>
    </source>
</evidence>
<dbReference type="Gene3D" id="4.10.280.10">
    <property type="entry name" value="Helix-loop-helix DNA-binding domain"/>
    <property type="match status" value="1"/>
</dbReference>
<name>A0ABM0ML58_SACKO</name>
<dbReference type="CDD" id="cd11402">
    <property type="entry name" value="bHLHzip_Mnt"/>
    <property type="match status" value="1"/>
</dbReference>
<evidence type="ECO:0000259" key="7">
    <source>
        <dbReference type="PROSITE" id="PS50888"/>
    </source>
</evidence>
<keyword evidence="3" id="KW-0238">DNA-binding</keyword>
<feature type="region of interest" description="Disordered" evidence="6">
    <location>
        <begin position="181"/>
        <end position="215"/>
    </location>
</feature>
<evidence type="ECO:0000313" key="9">
    <source>
        <dbReference type="RefSeq" id="XP_006820749.1"/>
    </source>
</evidence>
<proteinExistence type="predicted"/>
<evidence type="ECO:0000256" key="3">
    <source>
        <dbReference type="ARBA" id="ARBA00023125"/>
    </source>
</evidence>
<evidence type="ECO:0000313" key="8">
    <source>
        <dbReference type="Proteomes" id="UP000694865"/>
    </source>
</evidence>
<dbReference type="PANTHER" id="PTHR11969">
    <property type="entry name" value="MAX DIMERIZATION, MAD"/>
    <property type="match status" value="1"/>
</dbReference>
<dbReference type="InterPro" id="IPR036638">
    <property type="entry name" value="HLH_DNA-bd_sf"/>
</dbReference>
<feature type="compositionally biased region" description="Polar residues" evidence="6">
    <location>
        <begin position="199"/>
        <end position="215"/>
    </location>
</feature>
<gene>
    <name evidence="9" type="primary">LOC100372337</name>
</gene>
<comment type="subcellular location">
    <subcellularLocation>
        <location evidence="1">Nucleus</location>
    </subcellularLocation>
</comment>
<dbReference type="GeneID" id="100372337"/>
<organism evidence="8 9">
    <name type="scientific">Saccoglossus kowalevskii</name>
    <name type="common">Acorn worm</name>
    <dbReference type="NCBI Taxonomy" id="10224"/>
    <lineage>
        <taxon>Eukaryota</taxon>
        <taxon>Metazoa</taxon>
        <taxon>Hemichordata</taxon>
        <taxon>Enteropneusta</taxon>
        <taxon>Harrimaniidae</taxon>
        <taxon>Saccoglossus</taxon>
    </lineage>
</organism>
<keyword evidence="2" id="KW-0805">Transcription regulation</keyword>
<evidence type="ECO:0000256" key="1">
    <source>
        <dbReference type="ARBA" id="ARBA00004123"/>
    </source>
</evidence>
<keyword evidence="5" id="KW-0539">Nucleus</keyword>
<accession>A0ABM0ML58</accession>
<dbReference type="SMART" id="SM00353">
    <property type="entry name" value="HLH"/>
    <property type="match status" value="1"/>
</dbReference>
<evidence type="ECO:0000256" key="4">
    <source>
        <dbReference type="ARBA" id="ARBA00023163"/>
    </source>
</evidence>
<keyword evidence="4" id="KW-0804">Transcription</keyword>
<dbReference type="Proteomes" id="UP000694865">
    <property type="component" value="Unplaced"/>
</dbReference>
<evidence type="ECO:0000256" key="5">
    <source>
        <dbReference type="ARBA" id="ARBA00023242"/>
    </source>
</evidence>
<dbReference type="InterPro" id="IPR011598">
    <property type="entry name" value="bHLH_dom"/>
</dbReference>
<dbReference type="PROSITE" id="PS50888">
    <property type="entry name" value="BHLH"/>
    <property type="match status" value="1"/>
</dbReference>
<protein>
    <submittedName>
        <fullName evidence="9">Max-binding protein MNT-like</fullName>
    </submittedName>
</protein>
<keyword evidence="8" id="KW-1185">Reference proteome</keyword>
<feature type="domain" description="BHLH" evidence="7">
    <location>
        <begin position="73"/>
        <end position="124"/>
    </location>
</feature>
<evidence type="ECO:0000256" key="2">
    <source>
        <dbReference type="ARBA" id="ARBA00023015"/>
    </source>
</evidence>
<dbReference type="RefSeq" id="XP_006820749.1">
    <property type="nucleotide sequence ID" value="XM_006820686.1"/>
</dbReference>
<dbReference type="PANTHER" id="PTHR11969:SF99">
    <property type="entry name" value="MAX-BINDING PROTEIN MNT"/>
    <property type="match status" value="1"/>
</dbReference>